<keyword evidence="1" id="KW-1133">Transmembrane helix</keyword>
<keyword evidence="1" id="KW-0812">Transmembrane</keyword>
<reference evidence="2" key="1">
    <citation type="submission" date="2024-06" db="EMBL/GenBank/DDBJ databases">
        <authorList>
            <person name="Coelho C."/>
            <person name="Bento M."/>
            <person name="Garcia E."/>
            <person name="Camelo A."/>
            <person name="Brandao I."/>
            <person name="Espirito Santo C."/>
            <person name="Trovao J."/>
            <person name="Verissimo A."/>
            <person name="Costa J."/>
            <person name="Tiago I."/>
        </authorList>
    </citation>
    <scope>NUCLEOTIDE SEQUENCE</scope>
    <source>
        <strain evidence="2">KWT182</strain>
    </source>
</reference>
<proteinExistence type="predicted"/>
<gene>
    <name evidence="2" type="ORF">ABK905_07435</name>
</gene>
<dbReference type="EMBL" id="CP157947">
    <property type="protein sequence ID" value="XBS70892.1"/>
    <property type="molecule type" value="Genomic_DNA"/>
</dbReference>
<protein>
    <recommendedName>
        <fullName evidence="3">Glycosyltransferase RgtA/B/C/D-like domain-containing protein</fullName>
    </recommendedName>
</protein>
<feature type="transmembrane region" description="Helical" evidence="1">
    <location>
        <begin position="144"/>
        <end position="160"/>
    </location>
</feature>
<feature type="transmembrane region" description="Helical" evidence="1">
    <location>
        <begin position="115"/>
        <end position="137"/>
    </location>
</feature>
<sequence>MKRSKIYSALIFLSAMVIAGGLSYTLTFRYFSIEPDVANSPLVWRAFLTEGFSAFKDWAPTPDNWYFTTFPINFIFFALLSDDGKLPLILSTALFTAMTAIIIAAVLNSCKKSKISFLAIVCLTLLPAYSYTFGFLAHAFSHNSTHFFGVVIFALIFWNIKKNSRVLAIIYSLLALLTSISDPWFLASYFLPLLLTQMVFSWKKRAQENNTCYIWAGIYFINDPYRAEIAWATNTAL</sequence>
<name>A0AAU7QD91_9GAMM</name>
<accession>A0AAU7QD91</accession>
<dbReference type="AlphaFoldDB" id="A0AAU7QD91"/>
<feature type="transmembrane region" description="Helical" evidence="1">
    <location>
        <begin position="88"/>
        <end position="109"/>
    </location>
</feature>
<organism evidence="2">
    <name type="scientific">Acerihabitans sp. KWT182</name>
    <dbReference type="NCBI Taxonomy" id="3157919"/>
    <lineage>
        <taxon>Bacteria</taxon>
        <taxon>Pseudomonadati</taxon>
        <taxon>Pseudomonadota</taxon>
        <taxon>Gammaproteobacteria</taxon>
        <taxon>Enterobacterales</taxon>
        <taxon>Pectobacteriaceae</taxon>
        <taxon>Acerihabitans</taxon>
    </lineage>
</organism>
<keyword evidence="1" id="KW-0472">Membrane</keyword>
<feature type="transmembrane region" description="Helical" evidence="1">
    <location>
        <begin position="166"/>
        <end position="195"/>
    </location>
</feature>
<evidence type="ECO:0000256" key="1">
    <source>
        <dbReference type="SAM" id="Phobius"/>
    </source>
</evidence>
<evidence type="ECO:0000313" key="2">
    <source>
        <dbReference type="EMBL" id="XBS70892.1"/>
    </source>
</evidence>
<evidence type="ECO:0008006" key="3">
    <source>
        <dbReference type="Google" id="ProtNLM"/>
    </source>
</evidence>
<feature type="transmembrane region" description="Helical" evidence="1">
    <location>
        <begin position="7"/>
        <end position="26"/>
    </location>
</feature>